<evidence type="ECO:0000313" key="2">
    <source>
        <dbReference type="Proteomes" id="UP000660708"/>
    </source>
</evidence>
<proteinExistence type="predicted"/>
<dbReference type="AlphaFoldDB" id="A0A8I0MX18"/>
<sequence>MLRQEKLVGSQESFCYLVALNKKFLTLLASDLLLLIEQVLSQIGIILP</sequence>
<protein>
    <submittedName>
        <fullName evidence="1">Uncharacterized protein</fullName>
    </submittedName>
</protein>
<evidence type="ECO:0000313" key="1">
    <source>
        <dbReference type="EMBL" id="MBE0346918.1"/>
    </source>
</evidence>
<keyword evidence="2" id="KW-1185">Reference proteome</keyword>
<reference evidence="1 2" key="1">
    <citation type="submission" date="2015-06" db="EMBL/GenBank/DDBJ databases">
        <title>Genome sequence of Pseudoalteromonas peptidolytica.</title>
        <authorList>
            <person name="Xie B.-B."/>
            <person name="Rong J.-C."/>
            <person name="Qin Q.-L."/>
            <person name="Zhang Y.-Z."/>
        </authorList>
    </citation>
    <scope>NUCLEOTIDE SEQUENCE [LARGE SCALE GENOMIC DNA]</scope>
    <source>
        <strain evidence="1 2">F12-50-A1</strain>
    </source>
</reference>
<dbReference type="EMBL" id="AQHF01000024">
    <property type="protein sequence ID" value="MBE0346918.1"/>
    <property type="molecule type" value="Genomic_DNA"/>
</dbReference>
<accession>A0A8I0MX18</accession>
<comment type="caution">
    <text evidence="1">The sequence shown here is derived from an EMBL/GenBank/DDBJ whole genome shotgun (WGS) entry which is preliminary data.</text>
</comment>
<organism evidence="1 2">
    <name type="scientific">Pseudoalteromonas peptidolytica F12-50-A1</name>
    <dbReference type="NCBI Taxonomy" id="1315280"/>
    <lineage>
        <taxon>Bacteria</taxon>
        <taxon>Pseudomonadati</taxon>
        <taxon>Pseudomonadota</taxon>
        <taxon>Gammaproteobacteria</taxon>
        <taxon>Alteromonadales</taxon>
        <taxon>Pseudoalteromonadaceae</taxon>
        <taxon>Pseudoalteromonas</taxon>
    </lineage>
</organism>
<dbReference type="Proteomes" id="UP000660708">
    <property type="component" value="Unassembled WGS sequence"/>
</dbReference>
<gene>
    <name evidence="1" type="ORF">PPEP_a3057</name>
</gene>
<name>A0A8I0MX18_9GAMM</name>